<feature type="repeat" description="TPR" evidence="3">
    <location>
        <begin position="198"/>
        <end position="231"/>
    </location>
</feature>
<dbReference type="InterPro" id="IPR019734">
    <property type="entry name" value="TPR_rpt"/>
</dbReference>
<dbReference type="Pfam" id="PF12770">
    <property type="entry name" value="CHAT"/>
    <property type="match status" value="1"/>
</dbReference>
<dbReference type="InterPro" id="IPR024983">
    <property type="entry name" value="CHAT_dom"/>
</dbReference>
<evidence type="ECO:0000256" key="1">
    <source>
        <dbReference type="ARBA" id="ARBA00022737"/>
    </source>
</evidence>
<evidence type="ECO:0000256" key="5">
    <source>
        <dbReference type="SAM" id="SignalP"/>
    </source>
</evidence>
<keyword evidence="4" id="KW-1133">Transmembrane helix</keyword>
<dbReference type="AlphaFoldDB" id="A0A554VNC0"/>
<keyword evidence="4" id="KW-0472">Membrane</keyword>
<dbReference type="PANTHER" id="PTHR45641">
    <property type="entry name" value="TETRATRICOPEPTIDE REPEAT PROTEIN (AFU_ORTHOLOGUE AFUA_6G03870)"/>
    <property type="match status" value="1"/>
</dbReference>
<protein>
    <submittedName>
        <fullName evidence="7">CHAT domain-containing protein</fullName>
    </submittedName>
</protein>
<dbReference type="InterPro" id="IPR011990">
    <property type="entry name" value="TPR-like_helical_dom_sf"/>
</dbReference>
<feature type="domain" description="CHAT" evidence="6">
    <location>
        <begin position="714"/>
        <end position="1007"/>
    </location>
</feature>
<dbReference type="SUPFAM" id="SSF48452">
    <property type="entry name" value="TPR-like"/>
    <property type="match status" value="3"/>
</dbReference>
<accession>A0A554VNC0</accession>
<gene>
    <name evidence="7" type="ORF">FOF46_07540</name>
</gene>
<evidence type="ECO:0000256" key="3">
    <source>
        <dbReference type="PROSITE-ProRule" id="PRU00339"/>
    </source>
</evidence>
<dbReference type="EMBL" id="VLNR01000011">
    <property type="protein sequence ID" value="TSE09859.1"/>
    <property type="molecule type" value="Genomic_DNA"/>
</dbReference>
<evidence type="ECO:0000259" key="6">
    <source>
        <dbReference type="Pfam" id="PF12770"/>
    </source>
</evidence>
<dbReference type="PROSITE" id="PS50005">
    <property type="entry name" value="TPR"/>
    <property type="match status" value="4"/>
</dbReference>
<dbReference type="Proteomes" id="UP000318833">
    <property type="component" value="Unassembled WGS sequence"/>
</dbReference>
<evidence type="ECO:0000313" key="7">
    <source>
        <dbReference type="EMBL" id="TSE09859.1"/>
    </source>
</evidence>
<organism evidence="7 8">
    <name type="scientific">Aquimarina algiphila</name>
    <dbReference type="NCBI Taxonomy" id="2047982"/>
    <lineage>
        <taxon>Bacteria</taxon>
        <taxon>Pseudomonadati</taxon>
        <taxon>Bacteroidota</taxon>
        <taxon>Flavobacteriia</taxon>
        <taxon>Flavobacteriales</taxon>
        <taxon>Flavobacteriaceae</taxon>
        <taxon>Aquimarina</taxon>
    </lineage>
</organism>
<dbReference type="RefSeq" id="WP_143916032.1">
    <property type="nucleotide sequence ID" value="NZ_CANMIK010000028.1"/>
</dbReference>
<feature type="repeat" description="TPR" evidence="3">
    <location>
        <begin position="155"/>
        <end position="188"/>
    </location>
</feature>
<feature type="repeat" description="TPR" evidence="3">
    <location>
        <begin position="113"/>
        <end position="146"/>
    </location>
</feature>
<keyword evidence="5" id="KW-0732">Signal</keyword>
<keyword evidence="1" id="KW-0677">Repeat</keyword>
<keyword evidence="8" id="KW-1185">Reference proteome</keyword>
<keyword evidence="4" id="KW-0812">Transmembrane</keyword>
<dbReference type="Gene3D" id="1.25.40.10">
    <property type="entry name" value="Tetratricopeptide repeat domain"/>
    <property type="match status" value="3"/>
</dbReference>
<dbReference type="Pfam" id="PF13424">
    <property type="entry name" value="TPR_12"/>
    <property type="match status" value="3"/>
</dbReference>
<keyword evidence="2 3" id="KW-0802">TPR repeat</keyword>
<reference evidence="7 8" key="1">
    <citation type="submission" date="2019-07" db="EMBL/GenBank/DDBJ databases">
        <title>The draft genome sequence of Aquimarina algiphila M91.</title>
        <authorList>
            <person name="Meng X."/>
        </authorList>
    </citation>
    <scope>NUCLEOTIDE SEQUENCE [LARGE SCALE GENOMIC DNA]</scope>
    <source>
        <strain evidence="7 8">M91</strain>
    </source>
</reference>
<dbReference type="PANTHER" id="PTHR45641:SF19">
    <property type="entry name" value="NEPHROCYSTIN-3"/>
    <property type="match status" value="1"/>
</dbReference>
<feature type="transmembrane region" description="Helical" evidence="4">
    <location>
        <begin position="1021"/>
        <end position="1041"/>
    </location>
</feature>
<feature type="signal peptide" evidence="5">
    <location>
        <begin position="1"/>
        <end position="22"/>
    </location>
</feature>
<dbReference type="SMART" id="SM00028">
    <property type="entry name" value="TPR"/>
    <property type="match status" value="10"/>
</dbReference>
<evidence type="ECO:0000256" key="2">
    <source>
        <dbReference type="ARBA" id="ARBA00022803"/>
    </source>
</evidence>
<name>A0A554VNC0_9FLAO</name>
<proteinExistence type="predicted"/>
<sequence>MKIILKMVWGAMLIFTHITIHAQVKEDTLQAHQYFVKGDSLLKERAYQKSINSFENAASIFMRHKAWKRYVQSLNKIAKNHYSLRDFDKVTDFSNQVINICNEQLDKNSLEEANALLIIAKVNKKRNQFYEALGYYEKALKITEVNVGFSHIKTGILYNNIGIVYDRLGFVDDAKKYYSIALDINEQLYNKKDKNILNTVYLNMAVLYSRAGFYQQAVPFYEKAIALIIETNGENHAKLTRKYYNLGANYSYIEEDFRALQYFQKGLHILKQTNKEDSESFALFYAGIATQYTRLNKLDQALRYYNKALKINQDIYGDYNFETATVKVNIGGTYALKKDYNTSLDYLTNARDIIKKILGEDHREMLLVNDELGKLYELQQKYPDAIEYYDKNLKIALKNFGKKNQNTAECYNNKARIYEMNKEYSMAIEEYHNAIIAGAKSFKDASLQKLPSLDDYFNSYTMLSAVYGKAKSLKLRAENNKIDKDFQQSLTSFLYCDSLIDKIRNSYMLATDKVALEKTTVNVYQDAVKVALLLYAKTKDEKYAKKAFYFSEKNRARLLDEQLRKIKAKHFVGIEESKIKLMDEVRDKLGYYTSKLHEYKQKTIKDSTRINKFTDLVFSYTKKKDSLMKEIEFQYPKYHQLKYDASVISVTEIQKRIPEKTTLLEYFVTDTSTYAFMISKHTFSVEEIQTTSSKEKIIQFRNAITSKNIERYTKIGRELYLQLIAPMPIDKYNKHLIIIPDRMLWHLNFDLLLTEDSENQNPKKLPYFVKNQVISYGDSADLFFTDKTRNTDVLNECLAFSFSNDDSFSTNQVISMNTLRNTKDNLPGARKEIKAISDIVGGAYFYGKHAIESNFKKNANRYAVIHMAVHGEIDNKQPENSKLHFTQVEGSNQDNYLYNQEIYGLEIPAELAVLSACNTGAGKISGGEGIMSLGRAFQYAGTKSLLLTNWEVSDETTPVLMKNFYVNLEKGMNKAEALQQAKLQYLEETNVYQAAPFYWGGFYLIGDTGSIDLASNRYMDAFFPIGIVLILVLLLCFFYWFKKKYIISRDKS</sequence>
<feature type="repeat" description="TPR" evidence="3">
    <location>
        <begin position="282"/>
        <end position="315"/>
    </location>
</feature>
<comment type="caution">
    <text evidence="7">The sequence shown here is derived from an EMBL/GenBank/DDBJ whole genome shotgun (WGS) entry which is preliminary data.</text>
</comment>
<evidence type="ECO:0000256" key="4">
    <source>
        <dbReference type="SAM" id="Phobius"/>
    </source>
</evidence>
<dbReference type="OrthoDB" id="9771112at2"/>
<feature type="chain" id="PRO_5021888788" evidence="5">
    <location>
        <begin position="23"/>
        <end position="1052"/>
    </location>
</feature>
<evidence type="ECO:0000313" key="8">
    <source>
        <dbReference type="Proteomes" id="UP000318833"/>
    </source>
</evidence>